<evidence type="ECO:0000256" key="2">
    <source>
        <dbReference type="ARBA" id="ARBA00022801"/>
    </source>
</evidence>
<dbReference type="SUPFAM" id="SSF53474">
    <property type="entry name" value="alpha/beta-Hydrolases"/>
    <property type="match status" value="1"/>
</dbReference>
<name>A0A919DZ64_9ACTN</name>
<dbReference type="EMBL" id="BNBI01000003">
    <property type="protein sequence ID" value="GHE93992.1"/>
    <property type="molecule type" value="Genomic_DNA"/>
</dbReference>
<dbReference type="InterPro" id="IPR012223">
    <property type="entry name" value="TEII"/>
</dbReference>
<dbReference type="SMART" id="SM00824">
    <property type="entry name" value="PKS_TE"/>
    <property type="match status" value="1"/>
</dbReference>
<keyword evidence="2" id="KW-0378">Hydrolase</keyword>
<dbReference type="InterPro" id="IPR029058">
    <property type="entry name" value="AB_hydrolase_fold"/>
</dbReference>
<protein>
    <submittedName>
        <fullName evidence="4">Thioesterase</fullName>
    </submittedName>
</protein>
<dbReference type="AlphaFoldDB" id="A0A919DZ64"/>
<dbReference type="Pfam" id="PF00975">
    <property type="entry name" value="Thioesterase"/>
    <property type="match status" value="1"/>
</dbReference>
<evidence type="ECO:0000256" key="1">
    <source>
        <dbReference type="ARBA" id="ARBA00007169"/>
    </source>
</evidence>
<feature type="domain" description="Thioesterase TesA-like" evidence="3">
    <location>
        <begin position="24"/>
        <end position="244"/>
    </location>
</feature>
<comment type="similarity">
    <text evidence="1">Belongs to the thioesterase family.</text>
</comment>
<accession>A0A919DZ64</accession>
<organism evidence="4 5">
    <name type="scientific">Streptomyces fumanus</name>
    <dbReference type="NCBI Taxonomy" id="67302"/>
    <lineage>
        <taxon>Bacteria</taxon>
        <taxon>Bacillati</taxon>
        <taxon>Actinomycetota</taxon>
        <taxon>Actinomycetes</taxon>
        <taxon>Kitasatosporales</taxon>
        <taxon>Streptomycetaceae</taxon>
        <taxon>Streptomyces</taxon>
    </lineage>
</organism>
<dbReference type="PANTHER" id="PTHR11487">
    <property type="entry name" value="THIOESTERASE"/>
    <property type="match status" value="1"/>
</dbReference>
<reference evidence="4" key="2">
    <citation type="submission" date="2020-09" db="EMBL/GenBank/DDBJ databases">
        <authorList>
            <person name="Sun Q."/>
            <person name="Ohkuma M."/>
        </authorList>
    </citation>
    <scope>NUCLEOTIDE SEQUENCE</scope>
    <source>
        <strain evidence="4">JCM 4477</strain>
    </source>
</reference>
<evidence type="ECO:0000259" key="3">
    <source>
        <dbReference type="SMART" id="SM00824"/>
    </source>
</evidence>
<evidence type="ECO:0000313" key="5">
    <source>
        <dbReference type="Proteomes" id="UP000630718"/>
    </source>
</evidence>
<dbReference type="Proteomes" id="UP000630718">
    <property type="component" value="Unassembled WGS sequence"/>
</dbReference>
<keyword evidence="5" id="KW-1185">Reference proteome</keyword>
<comment type="caution">
    <text evidence="4">The sequence shown here is derived from an EMBL/GenBank/DDBJ whole genome shotgun (WGS) entry which is preliminary data.</text>
</comment>
<dbReference type="Gene3D" id="3.40.50.1820">
    <property type="entry name" value="alpha/beta hydrolase"/>
    <property type="match status" value="1"/>
</dbReference>
<dbReference type="InterPro" id="IPR001031">
    <property type="entry name" value="Thioesterase"/>
</dbReference>
<gene>
    <name evidence="4" type="ORF">GCM10018772_17300</name>
</gene>
<sequence length="263" mass="28789">MHPDARSSWFWIPHPRRAPKFRLVCFAHAGGAATHFSALSTALPPDTELWAAQLPGRFVRHREPPPTSLPELVAQMTDVLRSAADPEVPMALLGQSFGGLLAAEVARQLEPGLPVLALAVLSASPPHLLTSIPAITREEVPDLLLRTDGGAQEILDSAEFRDVVLNRVWTDLELLRQVPVVERPTLRCPVHAIAGTHDSEIGTAEMAQWQQYTESVFTMNELPAPHLIASAHAAELSDIVTELLRADLATCWNNHPVHQTEGR</sequence>
<dbReference type="PANTHER" id="PTHR11487:SF0">
    <property type="entry name" value="S-ACYL FATTY ACID SYNTHASE THIOESTERASE, MEDIUM CHAIN"/>
    <property type="match status" value="1"/>
</dbReference>
<dbReference type="GO" id="GO:0008610">
    <property type="term" value="P:lipid biosynthetic process"/>
    <property type="evidence" value="ECO:0007669"/>
    <property type="project" value="TreeGrafter"/>
</dbReference>
<reference evidence="4" key="1">
    <citation type="journal article" date="2014" name="Int. J. Syst. Evol. Microbiol.">
        <title>Complete genome sequence of Corynebacterium casei LMG S-19264T (=DSM 44701T), isolated from a smear-ripened cheese.</title>
        <authorList>
            <consortium name="US DOE Joint Genome Institute (JGI-PGF)"/>
            <person name="Walter F."/>
            <person name="Albersmeier A."/>
            <person name="Kalinowski J."/>
            <person name="Ruckert C."/>
        </authorList>
    </citation>
    <scope>NUCLEOTIDE SEQUENCE</scope>
    <source>
        <strain evidence="4">JCM 4477</strain>
    </source>
</reference>
<evidence type="ECO:0000313" key="4">
    <source>
        <dbReference type="EMBL" id="GHE93992.1"/>
    </source>
</evidence>
<proteinExistence type="inferred from homology"/>
<dbReference type="GO" id="GO:0016787">
    <property type="term" value="F:hydrolase activity"/>
    <property type="evidence" value="ECO:0007669"/>
    <property type="project" value="UniProtKB-KW"/>
</dbReference>
<dbReference type="InterPro" id="IPR020802">
    <property type="entry name" value="TesA-like"/>
</dbReference>